<keyword evidence="4" id="KW-0472">Membrane</keyword>
<dbReference type="EMBL" id="HE797250">
    <property type="protein sequence ID" value="CCM06217.1"/>
    <property type="molecule type" value="Genomic_DNA"/>
</dbReference>
<dbReference type="RefSeq" id="XP_012185500.1">
    <property type="nucleotide sequence ID" value="XM_012330110.1"/>
</dbReference>
<protein>
    <recommendedName>
        <fullName evidence="5">Protein-S-isoprenylcysteine O-methyltransferase</fullName>
        <ecNumber evidence="5">2.1.1.100</ecNumber>
    </recommendedName>
</protein>
<dbReference type="Gene3D" id="1.20.120.1630">
    <property type="match status" value="1"/>
</dbReference>
<keyword evidence="5" id="KW-0256">Endoplasmic reticulum</keyword>
<keyword evidence="7" id="KW-1185">Reference proteome</keyword>
<organism evidence="6 7">
    <name type="scientific">Fibroporia radiculosa</name>
    <dbReference type="NCBI Taxonomy" id="599839"/>
    <lineage>
        <taxon>Eukaryota</taxon>
        <taxon>Fungi</taxon>
        <taxon>Dikarya</taxon>
        <taxon>Basidiomycota</taxon>
        <taxon>Agaricomycotina</taxon>
        <taxon>Agaricomycetes</taxon>
        <taxon>Polyporales</taxon>
        <taxon>Fibroporiaceae</taxon>
        <taxon>Fibroporia</taxon>
    </lineage>
</organism>
<dbReference type="HOGENOM" id="CLU_065200_6_0_1"/>
<dbReference type="InterPro" id="IPR007269">
    <property type="entry name" value="ICMT_MeTrfase"/>
</dbReference>
<comment type="catalytic activity">
    <reaction evidence="5">
        <text>[protein]-C-terminal S-[(2E,6E)-farnesyl]-L-cysteine + S-adenosyl-L-methionine = [protein]-C-terminal S-[(2E,6E)-farnesyl]-L-cysteine methyl ester + S-adenosyl-L-homocysteine</text>
        <dbReference type="Rhea" id="RHEA:21672"/>
        <dbReference type="Rhea" id="RHEA-COMP:12125"/>
        <dbReference type="Rhea" id="RHEA-COMP:12126"/>
        <dbReference type="ChEBI" id="CHEBI:57856"/>
        <dbReference type="ChEBI" id="CHEBI:59789"/>
        <dbReference type="ChEBI" id="CHEBI:90510"/>
        <dbReference type="ChEBI" id="CHEBI:90511"/>
        <dbReference type="EC" id="2.1.1.100"/>
    </reaction>
</comment>
<dbReference type="GO" id="GO:0005789">
    <property type="term" value="C:endoplasmic reticulum membrane"/>
    <property type="evidence" value="ECO:0007669"/>
    <property type="project" value="UniProtKB-SubCell"/>
</dbReference>
<evidence type="ECO:0000256" key="3">
    <source>
        <dbReference type="ARBA" id="ARBA00022989"/>
    </source>
</evidence>
<evidence type="ECO:0000256" key="4">
    <source>
        <dbReference type="ARBA" id="ARBA00023136"/>
    </source>
</evidence>
<comment type="similarity">
    <text evidence="5">Belongs to the class VI-like SAM-binding methyltransferase superfamily. Isoprenylcysteine carboxyl methyltransferase family.</text>
</comment>
<evidence type="ECO:0000256" key="5">
    <source>
        <dbReference type="RuleBase" id="RU362022"/>
    </source>
</evidence>
<dbReference type="STRING" id="599839.J4I2S8"/>
<keyword evidence="5" id="KW-0949">S-adenosyl-L-methionine</keyword>
<dbReference type="Pfam" id="PF04140">
    <property type="entry name" value="ICMT"/>
    <property type="match status" value="1"/>
</dbReference>
<evidence type="ECO:0000256" key="1">
    <source>
        <dbReference type="ARBA" id="ARBA00004141"/>
    </source>
</evidence>
<keyword evidence="3" id="KW-1133">Transmembrane helix</keyword>
<dbReference type="GeneID" id="24101117"/>
<dbReference type="OrthoDB" id="422086at2759"/>
<dbReference type="EC" id="2.1.1.100" evidence="5"/>
<comment type="subcellular location">
    <subcellularLocation>
        <location evidence="5">Endoplasmic reticulum membrane</location>
        <topology evidence="5">Multi-pass membrane protein</topology>
    </subcellularLocation>
    <subcellularLocation>
        <location evidence="1">Membrane</location>
        <topology evidence="1">Multi-pass membrane protein</topology>
    </subcellularLocation>
</comment>
<evidence type="ECO:0000256" key="2">
    <source>
        <dbReference type="ARBA" id="ARBA00022692"/>
    </source>
</evidence>
<accession>J4I2S8</accession>
<gene>
    <name evidence="6" type="ORF">FIBRA_08462</name>
</gene>
<keyword evidence="5" id="KW-0489">Methyltransferase</keyword>
<keyword evidence="5" id="KW-0808">Transferase</keyword>
<dbReference type="Proteomes" id="UP000006352">
    <property type="component" value="Unassembled WGS sequence"/>
</dbReference>
<reference evidence="6 7" key="1">
    <citation type="journal article" date="2012" name="Appl. Environ. Microbiol.">
        <title>Short-read sequencing for genomic analysis of the brown rot fungus Fibroporia radiculosa.</title>
        <authorList>
            <person name="Tang J.D."/>
            <person name="Perkins A.D."/>
            <person name="Sonstegard T.S."/>
            <person name="Schroeder S.G."/>
            <person name="Burgess S.C."/>
            <person name="Diehl S.V."/>
        </authorList>
    </citation>
    <scope>NUCLEOTIDE SEQUENCE [LARGE SCALE GENOMIC DNA]</scope>
    <source>
        <strain evidence="6 7">TFFH 294</strain>
    </source>
</reference>
<proteinExistence type="inferred from homology"/>
<dbReference type="PANTHER" id="PTHR12714">
    <property type="entry name" value="PROTEIN-S ISOPRENYLCYSTEINE O-METHYLTRANSFERASE"/>
    <property type="match status" value="1"/>
</dbReference>
<evidence type="ECO:0000313" key="7">
    <source>
        <dbReference type="Proteomes" id="UP000006352"/>
    </source>
</evidence>
<keyword evidence="2" id="KW-0812">Transmembrane</keyword>
<sequence length="260" mass="28982">MSLYKIPLLLASYGGTYISLTPPNPPIPQNTKAKGVSSRERVFSAVVRRYNGLLKVLYFLYAWLIVGLNDRRPGQMVLSSGALLEVAVILARQWPSHPISQKILTALIRGPASLADRIELSPMFFAGCTVSTICTLIRYRCYRELGRLFTYEMSIQSEHKLVTQGPYSVVRHPSYPTVIACVVGLGMCYAAKGSWVRECGVMDTTSGRAVAGLATMLWAYGSWNAIARTSDEDALLKAKFGTQWDEWAKRVPYKLIPFIY</sequence>
<dbReference type="AlphaFoldDB" id="J4I2S8"/>
<dbReference type="GO" id="GO:0004671">
    <property type="term" value="F:protein C-terminal S-isoprenylcysteine carboxyl O-methyltransferase activity"/>
    <property type="evidence" value="ECO:0007669"/>
    <property type="project" value="UniProtKB-EC"/>
</dbReference>
<dbReference type="GO" id="GO:0032259">
    <property type="term" value="P:methylation"/>
    <property type="evidence" value="ECO:0007669"/>
    <property type="project" value="UniProtKB-KW"/>
</dbReference>
<dbReference type="PANTHER" id="PTHR12714:SF9">
    <property type="entry name" value="PROTEIN-S-ISOPRENYLCYSTEINE O-METHYLTRANSFERASE"/>
    <property type="match status" value="1"/>
</dbReference>
<name>J4I2S8_9APHY</name>
<evidence type="ECO:0000313" key="6">
    <source>
        <dbReference type="EMBL" id="CCM06217.1"/>
    </source>
</evidence>
<dbReference type="InParanoid" id="J4I2S8"/>